<dbReference type="RefSeq" id="WP_161070794.1">
    <property type="nucleotide sequence ID" value="NZ_WWCU01000002.1"/>
</dbReference>
<organism evidence="1 2">
    <name type="scientific">Pseudoduganella aquatica</name>
    <dbReference type="NCBI Taxonomy" id="2660641"/>
    <lineage>
        <taxon>Bacteria</taxon>
        <taxon>Pseudomonadati</taxon>
        <taxon>Pseudomonadota</taxon>
        <taxon>Betaproteobacteria</taxon>
        <taxon>Burkholderiales</taxon>
        <taxon>Oxalobacteraceae</taxon>
        <taxon>Telluria group</taxon>
        <taxon>Pseudoduganella</taxon>
    </lineage>
</organism>
<proteinExistence type="predicted"/>
<evidence type="ECO:0000313" key="2">
    <source>
        <dbReference type="Proteomes" id="UP000450676"/>
    </source>
</evidence>
<name>A0A7X4KLP2_9BURK</name>
<reference evidence="1 2" key="1">
    <citation type="submission" date="2019-12" db="EMBL/GenBank/DDBJ databases">
        <title>Novel species isolated from a subtropical stream in China.</title>
        <authorList>
            <person name="Lu H."/>
        </authorList>
    </citation>
    <scope>NUCLEOTIDE SEQUENCE [LARGE SCALE GENOMIC DNA]</scope>
    <source>
        <strain evidence="1 2">FT127W</strain>
    </source>
</reference>
<dbReference type="Proteomes" id="UP000450676">
    <property type="component" value="Unassembled WGS sequence"/>
</dbReference>
<accession>A0A7X4KLP2</accession>
<dbReference type="EMBL" id="WWCU01000002">
    <property type="protein sequence ID" value="MYN06281.1"/>
    <property type="molecule type" value="Genomic_DNA"/>
</dbReference>
<comment type="caution">
    <text evidence="1">The sequence shown here is derived from an EMBL/GenBank/DDBJ whole genome shotgun (WGS) entry which is preliminary data.</text>
</comment>
<dbReference type="InterPro" id="IPR021295">
    <property type="entry name" value="DUF2867"/>
</dbReference>
<dbReference type="Pfam" id="PF11066">
    <property type="entry name" value="DUF2867"/>
    <property type="match status" value="1"/>
</dbReference>
<dbReference type="AlphaFoldDB" id="A0A7X4KLP2"/>
<gene>
    <name evidence="1" type="ORF">GTP77_02915</name>
</gene>
<protein>
    <submittedName>
        <fullName evidence="1">DUF2867 domain-containing protein</fullName>
    </submittedName>
</protein>
<keyword evidence="2" id="KW-1185">Reference proteome</keyword>
<sequence>MGDRVGIFSILYLSDDEVILGDADKHLKVCVSVRKLSEARSAVAVSTVVHIHNLLGRVYMLFVAPVHKLIVPAVLVRASDQLSPIKAASSTVRR</sequence>
<evidence type="ECO:0000313" key="1">
    <source>
        <dbReference type="EMBL" id="MYN06281.1"/>
    </source>
</evidence>